<proteinExistence type="inferred from homology"/>
<dbReference type="EMBL" id="CP110509">
    <property type="protein sequence ID" value="WMB28594.1"/>
    <property type="molecule type" value="Genomic_DNA"/>
</dbReference>
<name>A0ABY9LID2_9STRE</name>
<evidence type="ECO:0000259" key="2">
    <source>
        <dbReference type="Pfam" id="PF01205"/>
    </source>
</evidence>
<feature type="domain" description="Impact N-terminal" evidence="2">
    <location>
        <begin position="18"/>
        <end position="123"/>
    </location>
</feature>
<evidence type="ECO:0000313" key="5">
    <source>
        <dbReference type="Proteomes" id="UP001238096"/>
    </source>
</evidence>
<dbReference type="InterPro" id="IPR023582">
    <property type="entry name" value="Impact"/>
</dbReference>
<dbReference type="PANTHER" id="PTHR16301:SF20">
    <property type="entry name" value="IMPACT FAMILY MEMBER YIGZ"/>
    <property type="match status" value="1"/>
</dbReference>
<dbReference type="InterPro" id="IPR020568">
    <property type="entry name" value="Ribosomal_Su5_D2-typ_SF"/>
</dbReference>
<organism evidence="4 5">
    <name type="scientific">Streptococcus didelphis</name>
    <dbReference type="NCBI Taxonomy" id="102886"/>
    <lineage>
        <taxon>Bacteria</taxon>
        <taxon>Bacillati</taxon>
        <taxon>Bacillota</taxon>
        <taxon>Bacilli</taxon>
        <taxon>Lactobacillales</taxon>
        <taxon>Streptococcaceae</taxon>
        <taxon>Streptococcus</taxon>
    </lineage>
</organism>
<dbReference type="SUPFAM" id="SSF54980">
    <property type="entry name" value="EF-G C-terminal domain-like"/>
    <property type="match status" value="1"/>
</dbReference>
<feature type="domain" description="UPF0029" evidence="3">
    <location>
        <begin position="139"/>
        <end position="194"/>
    </location>
</feature>
<dbReference type="Pfam" id="PF01205">
    <property type="entry name" value="Impact_N"/>
    <property type="match status" value="1"/>
</dbReference>
<accession>A0ABY9LID2</accession>
<gene>
    <name evidence="4" type="ORF">N1496_03450</name>
</gene>
<dbReference type="InterPro" id="IPR020569">
    <property type="entry name" value="UPF0029_Impact_CS"/>
</dbReference>
<dbReference type="Gene3D" id="3.30.230.30">
    <property type="entry name" value="Impact, N-terminal domain"/>
    <property type="match status" value="1"/>
</dbReference>
<dbReference type="SUPFAM" id="SSF54211">
    <property type="entry name" value="Ribosomal protein S5 domain 2-like"/>
    <property type="match status" value="1"/>
</dbReference>
<protein>
    <submittedName>
        <fullName evidence="4">YigZ family protein</fullName>
    </submittedName>
</protein>
<evidence type="ECO:0000313" key="4">
    <source>
        <dbReference type="EMBL" id="WMB28594.1"/>
    </source>
</evidence>
<dbReference type="Proteomes" id="UP001238096">
    <property type="component" value="Chromosome"/>
</dbReference>
<dbReference type="InterPro" id="IPR035647">
    <property type="entry name" value="EFG_III/V"/>
</dbReference>
<keyword evidence="5" id="KW-1185">Reference proteome</keyword>
<dbReference type="Pfam" id="PF09186">
    <property type="entry name" value="DUF1949"/>
    <property type="match status" value="1"/>
</dbReference>
<dbReference type="InterPro" id="IPR001498">
    <property type="entry name" value="Impact_N"/>
</dbReference>
<dbReference type="PANTHER" id="PTHR16301">
    <property type="entry name" value="IMPACT-RELATED"/>
    <property type="match status" value="1"/>
</dbReference>
<evidence type="ECO:0000256" key="1">
    <source>
        <dbReference type="ARBA" id="ARBA00007665"/>
    </source>
</evidence>
<dbReference type="NCBIfam" id="TIGR00257">
    <property type="entry name" value="IMPACT_YIGZ"/>
    <property type="match status" value="1"/>
</dbReference>
<comment type="similarity">
    <text evidence="1">Belongs to the IMPACT family.</text>
</comment>
<dbReference type="PROSITE" id="PS00910">
    <property type="entry name" value="UPF0029"/>
    <property type="match status" value="1"/>
</dbReference>
<dbReference type="InterPro" id="IPR015796">
    <property type="entry name" value="Impact_YigZ-like"/>
</dbReference>
<evidence type="ECO:0000259" key="3">
    <source>
        <dbReference type="Pfam" id="PF09186"/>
    </source>
</evidence>
<reference evidence="5" key="1">
    <citation type="submission" date="2022-10" db="EMBL/GenBank/DDBJ databases">
        <title>Streptococcus didelphis as causative of fatal infections in opossums (Didelphis albiventris).</title>
        <authorList>
            <person name="Breyer G.M."/>
            <person name="Da Silva M.E.R.J."/>
            <person name="Siqueira F.M."/>
        </authorList>
    </citation>
    <scope>NUCLEOTIDE SEQUENCE [LARGE SCALE GENOMIC DNA]</scope>
    <source>
        <strain evidence="5">LBVP101/21</strain>
    </source>
</reference>
<dbReference type="InterPro" id="IPR015269">
    <property type="entry name" value="UPF0029_Impact_C"/>
</dbReference>
<dbReference type="RefSeq" id="WP_018366703.1">
    <property type="nucleotide sequence ID" value="NZ_CP104407.1"/>
</dbReference>
<sequence length="209" mass="23543">MKPYKTIQATVTFETIIKKSQFICKLYPIDSEEDGKKIIESIKKTHYKANHTCSAMIIGEQSEIKRSSDDGEPSGTAGIPILSVLEKQSLTNVLALVTRYFGGIKLGTGGLIRAYSSTTTQALERAQIVEVKEQAGLKVELTYSQYQNFSQFLEANHLKEEDTQYTELITSSFYFDPSQEELILTKLIDFYNGNISYYRIDPKIIALAL</sequence>
<dbReference type="InterPro" id="IPR036956">
    <property type="entry name" value="Impact_N_sf"/>
</dbReference>